<dbReference type="AlphaFoldDB" id="A0AA41VYY9"/>
<evidence type="ECO:0000256" key="1">
    <source>
        <dbReference type="SAM" id="Phobius"/>
    </source>
</evidence>
<comment type="caution">
    <text evidence="3">The sequence shown here is derived from an EMBL/GenBank/DDBJ whole genome shotgun (WGS) entry which is preliminary data.</text>
</comment>
<keyword evidence="1" id="KW-0472">Membrane</keyword>
<feature type="chain" id="PRO_5041349225" evidence="2">
    <location>
        <begin position="29"/>
        <end position="187"/>
    </location>
</feature>
<dbReference type="EMBL" id="JAJJMA010323776">
    <property type="protein sequence ID" value="MCL7050106.1"/>
    <property type="molecule type" value="Genomic_DNA"/>
</dbReference>
<accession>A0AA41VYY9</accession>
<keyword evidence="4" id="KW-1185">Reference proteome</keyword>
<feature type="signal peptide" evidence="2">
    <location>
        <begin position="1"/>
        <end position="28"/>
    </location>
</feature>
<evidence type="ECO:0000256" key="2">
    <source>
        <dbReference type="SAM" id="SignalP"/>
    </source>
</evidence>
<feature type="transmembrane region" description="Helical" evidence="1">
    <location>
        <begin position="124"/>
        <end position="142"/>
    </location>
</feature>
<keyword evidence="1" id="KW-1133">Transmembrane helix</keyword>
<reference evidence="3" key="1">
    <citation type="submission" date="2022-03" db="EMBL/GenBank/DDBJ databases">
        <title>A functionally conserved STORR gene fusion in Papaver species that diverged 16.8 million years ago.</title>
        <authorList>
            <person name="Catania T."/>
        </authorList>
    </citation>
    <scope>NUCLEOTIDE SEQUENCE</scope>
    <source>
        <strain evidence="3">S-191538</strain>
    </source>
</reference>
<gene>
    <name evidence="3" type="ORF">MKW94_010308</name>
</gene>
<dbReference type="Proteomes" id="UP001177140">
    <property type="component" value="Unassembled WGS sequence"/>
</dbReference>
<evidence type="ECO:0000313" key="4">
    <source>
        <dbReference type="Proteomes" id="UP001177140"/>
    </source>
</evidence>
<keyword evidence="2" id="KW-0732">Signal</keyword>
<organism evidence="3 4">
    <name type="scientific">Papaver nudicaule</name>
    <name type="common">Iceland poppy</name>
    <dbReference type="NCBI Taxonomy" id="74823"/>
    <lineage>
        <taxon>Eukaryota</taxon>
        <taxon>Viridiplantae</taxon>
        <taxon>Streptophyta</taxon>
        <taxon>Embryophyta</taxon>
        <taxon>Tracheophyta</taxon>
        <taxon>Spermatophyta</taxon>
        <taxon>Magnoliopsida</taxon>
        <taxon>Ranunculales</taxon>
        <taxon>Papaveraceae</taxon>
        <taxon>Papaveroideae</taxon>
        <taxon>Papaver</taxon>
    </lineage>
</organism>
<protein>
    <submittedName>
        <fullName evidence="3">Uncharacterized protein</fullName>
    </submittedName>
</protein>
<keyword evidence="1" id="KW-0812">Transmembrane</keyword>
<evidence type="ECO:0000313" key="3">
    <source>
        <dbReference type="EMBL" id="MCL7050106.1"/>
    </source>
</evidence>
<sequence>MEFLCFMVKGKFLIPLILLLLITPISLGDVASDIDSTDKGQKARTGISAYVTRCSDFTTAKIDTLISYTQRLTHYAAGKIVPWTNNPYVNRCLKFTRETTLEEVIASIKSSFNIFLINQKFKEYAYLFVCNGLIILSAWYYLAPPCTVRTKAPRRNRKTSKAGLKEPRIFISKNSEKRKALSKEVQK</sequence>
<name>A0AA41VYY9_PAPNU</name>
<proteinExistence type="predicted"/>